<dbReference type="RefSeq" id="WP_114402470.1">
    <property type="nucleotide sequence ID" value="NZ_QPGB01000002.1"/>
</dbReference>
<sequence length="224" mass="26049">MGLLDDLRRQANTINEQLQDEEAIRAERIRRVDSCMAQIYNYLVDLGKNLDVIKPTSAQRLEFAPSVVFADMKVSDFFVDSRKTRHLERDVFNDIVFAFNYRGTQQFMVKKELPLEIDRLSDQLKQLGIRFERDDIKNERRLLSHSNFKLHADIRAGAKILADYEHGEVLFKVKNLERLGVVDLLFKTETINDSKLEDFAHLILGQPNAFRQQTAPMRLNLPKG</sequence>
<dbReference type="AlphaFoldDB" id="A0A368L491"/>
<organism evidence="1 2">
    <name type="scientific">Parvibium lacunae</name>
    <dbReference type="NCBI Taxonomy" id="1888893"/>
    <lineage>
        <taxon>Bacteria</taxon>
        <taxon>Pseudomonadati</taxon>
        <taxon>Pseudomonadota</taxon>
        <taxon>Betaproteobacteria</taxon>
        <taxon>Burkholderiales</taxon>
        <taxon>Alcaligenaceae</taxon>
        <taxon>Parvibium</taxon>
    </lineage>
</organism>
<evidence type="ECO:0000313" key="2">
    <source>
        <dbReference type="Proteomes" id="UP000252357"/>
    </source>
</evidence>
<dbReference type="Proteomes" id="UP000252357">
    <property type="component" value="Unassembled WGS sequence"/>
</dbReference>
<dbReference type="OrthoDB" id="9149369at2"/>
<dbReference type="EMBL" id="QPGB01000002">
    <property type="protein sequence ID" value="RCS58387.1"/>
    <property type="molecule type" value="Genomic_DNA"/>
</dbReference>
<reference evidence="1 2" key="1">
    <citation type="journal article" date="2018" name="Int. J. Syst. Evol. Microbiol.">
        <title>Parvibium lacunae gen. nov., sp. nov., a new member of the family Alcaligenaceae isolated from a freshwater pond.</title>
        <authorList>
            <person name="Chen W.M."/>
            <person name="Xie P.B."/>
            <person name="Hsu M.Y."/>
            <person name="Sheu S.Y."/>
        </authorList>
    </citation>
    <scope>NUCLEOTIDE SEQUENCE [LARGE SCALE GENOMIC DNA]</scope>
    <source>
        <strain evidence="1 2">KMB9</strain>
    </source>
</reference>
<evidence type="ECO:0000313" key="1">
    <source>
        <dbReference type="EMBL" id="RCS58387.1"/>
    </source>
</evidence>
<comment type="caution">
    <text evidence="1">The sequence shown here is derived from an EMBL/GenBank/DDBJ whole genome shotgun (WGS) entry which is preliminary data.</text>
</comment>
<gene>
    <name evidence="1" type="ORF">DU000_06095</name>
</gene>
<keyword evidence="2" id="KW-1185">Reference proteome</keyword>
<name>A0A368L491_9BURK</name>
<accession>A0A368L491</accession>
<proteinExistence type="predicted"/>
<protein>
    <submittedName>
        <fullName evidence="1">Uncharacterized protein</fullName>
    </submittedName>
</protein>